<sequence>MSAVPERRSPSIRRRRLSRELRKLRVEAGQTAEEVWRALEWSQGKLSRIEQNDWRRPDPRDVRDMLDHYGVADEAKREALIGLARESRIRGWWETSEFAGLFQHSLVGFEQEATRIYSYQPLVIPGLLQTPAYARAIVRSSLVHDPAEIQRRVDFRMHRQEILKHPSPPLFWAIIDEAALRRPFGTVGEREEQIQRLIDTGNSDHITVQIVPFDAGLHAGLTFSFAIMDYEDDPSIAYIELESNALYLEKPDDLRAHTLRFQHLQSTALNKDATTRWLGELLNSLK</sequence>
<dbReference type="Proteomes" id="UP000627838">
    <property type="component" value="Unassembled WGS sequence"/>
</dbReference>
<gene>
    <name evidence="2" type="ORF">H4W34_001726</name>
</gene>
<dbReference type="SUPFAM" id="SSF47413">
    <property type="entry name" value="lambda repressor-like DNA-binding domains"/>
    <property type="match status" value="1"/>
</dbReference>
<accession>A0ABR9JMV5</accession>
<protein>
    <recommendedName>
        <fullName evidence="1">HTH cro/C1-type domain-containing protein</fullName>
    </recommendedName>
</protein>
<evidence type="ECO:0000259" key="1">
    <source>
        <dbReference type="SMART" id="SM00530"/>
    </source>
</evidence>
<evidence type="ECO:0000313" key="2">
    <source>
        <dbReference type="EMBL" id="MBE1531893.1"/>
    </source>
</evidence>
<dbReference type="Pfam" id="PF13560">
    <property type="entry name" value="HTH_31"/>
    <property type="match status" value="1"/>
</dbReference>
<comment type="caution">
    <text evidence="2">The sequence shown here is derived from an EMBL/GenBank/DDBJ whole genome shotgun (WGS) entry which is preliminary data.</text>
</comment>
<dbReference type="RefSeq" id="WP_192758676.1">
    <property type="nucleotide sequence ID" value="NZ_JADBDZ010000001.1"/>
</dbReference>
<dbReference type="EMBL" id="JADBDZ010000001">
    <property type="protein sequence ID" value="MBE1531893.1"/>
    <property type="molecule type" value="Genomic_DNA"/>
</dbReference>
<dbReference type="InterPro" id="IPR001387">
    <property type="entry name" value="Cro/C1-type_HTH"/>
</dbReference>
<proteinExistence type="predicted"/>
<evidence type="ECO:0000313" key="3">
    <source>
        <dbReference type="Proteomes" id="UP000627838"/>
    </source>
</evidence>
<dbReference type="Gene3D" id="1.10.260.40">
    <property type="entry name" value="lambda repressor-like DNA-binding domains"/>
    <property type="match status" value="1"/>
</dbReference>
<reference evidence="2 3" key="1">
    <citation type="submission" date="2020-10" db="EMBL/GenBank/DDBJ databases">
        <title>Sequencing the genomes of 1000 actinobacteria strains.</title>
        <authorList>
            <person name="Klenk H.-P."/>
        </authorList>
    </citation>
    <scope>NUCLEOTIDE SEQUENCE [LARGE SCALE GENOMIC DNA]</scope>
    <source>
        <strain evidence="2 3">DSM 46744</strain>
    </source>
</reference>
<keyword evidence="3" id="KW-1185">Reference proteome</keyword>
<organism evidence="2 3">
    <name type="scientific">Actinomadura algeriensis</name>
    <dbReference type="NCBI Taxonomy" id="1679523"/>
    <lineage>
        <taxon>Bacteria</taxon>
        <taxon>Bacillati</taxon>
        <taxon>Actinomycetota</taxon>
        <taxon>Actinomycetes</taxon>
        <taxon>Streptosporangiales</taxon>
        <taxon>Thermomonosporaceae</taxon>
        <taxon>Actinomadura</taxon>
    </lineage>
</organism>
<name>A0ABR9JMV5_9ACTN</name>
<dbReference type="InterPro" id="IPR043917">
    <property type="entry name" value="DUF5753"/>
</dbReference>
<feature type="domain" description="HTH cro/C1-type" evidence="1">
    <location>
        <begin position="20"/>
        <end position="76"/>
    </location>
</feature>
<dbReference type="SMART" id="SM00530">
    <property type="entry name" value="HTH_XRE"/>
    <property type="match status" value="1"/>
</dbReference>
<dbReference type="InterPro" id="IPR010982">
    <property type="entry name" value="Lambda_DNA-bd_dom_sf"/>
</dbReference>
<dbReference type="Pfam" id="PF19054">
    <property type="entry name" value="DUF5753"/>
    <property type="match status" value="1"/>
</dbReference>